<accession>A0A1H5D778</accession>
<gene>
    <name evidence="2" type="ORF">SAMN05444164_5668</name>
</gene>
<sequence length="146" mass="16569">MGTDDRQSDAGGTGAMPWLGDLKKMAEKFALPGFDMAALVEWQRKDMEALVEANRQAYEGIQALVSRRNEILQETLAQWQAAMKGFASDEAMTKQTETARQQVEKAVADFRELSQMEAQARNNAWMVMQERMQENLTNLQKLLQPK</sequence>
<proteinExistence type="predicted"/>
<evidence type="ECO:0000313" key="2">
    <source>
        <dbReference type="EMBL" id="SED74580.1"/>
    </source>
</evidence>
<reference evidence="2 3" key="1">
    <citation type="submission" date="2016-10" db="EMBL/GenBank/DDBJ databases">
        <authorList>
            <person name="de Groot N.N."/>
        </authorList>
    </citation>
    <scope>NUCLEOTIDE SEQUENCE [LARGE SCALE GENOMIC DNA]</scope>
    <source>
        <strain evidence="2 3">MT12</strain>
    </source>
</reference>
<feature type="domain" description="Phasin" evidence="1">
    <location>
        <begin position="40"/>
        <end position="131"/>
    </location>
</feature>
<dbReference type="Pfam" id="PF09361">
    <property type="entry name" value="Phasin_2"/>
    <property type="match status" value="1"/>
</dbReference>
<dbReference type="RefSeq" id="WP_244549734.1">
    <property type="nucleotide sequence ID" value="NZ_FNTH01000001.1"/>
</dbReference>
<evidence type="ECO:0000259" key="1">
    <source>
        <dbReference type="Pfam" id="PF09361"/>
    </source>
</evidence>
<dbReference type="EMBL" id="FNTH01000001">
    <property type="protein sequence ID" value="SED74580.1"/>
    <property type="molecule type" value="Genomic_DNA"/>
</dbReference>
<dbReference type="InterPro" id="IPR018968">
    <property type="entry name" value="Phasin"/>
</dbReference>
<protein>
    <submittedName>
        <fullName evidence="2">Phasin family protein</fullName>
    </submittedName>
</protein>
<dbReference type="Proteomes" id="UP000198992">
    <property type="component" value="Unassembled WGS sequence"/>
</dbReference>
<dbReference type="InterPro" id="IPR010127">
    <property type="entry name" value="Phasin_subfam-1"/>
</dbReference>
<evidence type="ECO:0000313" key="3">
    <source>
        <dbReference type="Proteomes" id="UP000198992"/>
    </source>
</evidence>
<name>A0A1H5D778_9BRAD</name>
<organism evidence="2 3">
    <name type="scientific">Bradyrhizobium erythrophlei</name>
    <dbReference type="NCBI Taxonomy" id="1437360"/>
    <lineage>
        <taxon>Bacteria</taxon>
        <taxon>Pseudomonadati</taxon>
        <taxon>Pseudomonadota</taxon>
        <taxon>Alphaproteobacteria</taxon>
        <taxon>Hyphomicrobiales</taxon>
        <taxon>Nitrobacteraceae</taxon>
        <taxon>Bradyrhizobium</taxon>
    </lineage>
</organism>
<dbReference type="AlphaFoldDB" id="A0A1H5D778"/>
<dbReference type="NCBIfam" id="TIGR01841">
    <property type="entry name" value="phasin"/>
    <property type="match status" value="1"/>
</dbReference>